<evidence type="ECO:0000313" key="2">
    <source>
        <dbReference type="EMBL" id="MDK6503146.1"/>
    </source>
</evidence>
<feature type="transmembrane region" description="Helical" evidence="1">
    <location>
        <begin position="13"/>
        <end position="35"/>
    </location>
</feature>
<keyword evidence="1" id="KW-0472">Membrane</keyword>
<dbReference type="Proteomes" id="UP001230300">
    <property type="component" value="Unassembled WGS sequence"/>
</dbReference>
<reference evidence="2" key="1">
    <citation type="submission" date="2023-05" db="EMBL/GenBank/DDBJ databases">
        <title>Cataloging the Phylogenetic Diversity of Human Bladder Bacteria.</title>
        <authorList>
            <person name="Du J."/>
        </authorList>
    </citation>
    <scope>NUCLEOTIDE SEQUENCE</scope>
    <source>
        <strain evidence="2">UMB9226</strain>
    </source>
</reference>
<keyword evidence="1" id="KW-1133">Transmembrane helix</keyword>
<dbReference type="RefSeq" id="WP_180947802.1">
    <property type="nucleotide sequence ID" value="NZ_JASOGN010000033.1"/>
</dbReference>
<gene>
    <name evidence="2" type="ORF">QP235_08125</name>
</gene>
<dbReference type="EMBL" id="JASOGN010000033">
    <property type="protein sequence ID" value="MDK6503146.1"/>
    <property type="molecule type" value="Genomic_DNA"/>
</dbReference>
<sequence length="50" mass="5684">MIKSFAQKSPIKIVFASIDCLGCMVHMPTGLLIVIRKPIFKKKEGERNEH</sequence>
<keyword evidence="1" id="KW-0812">Transmembrane</keyword>
<organism evidence="2 3">
    <name type="scientific">Lactobacillus crispatus</name>
    <dbReference type="NCBI Taxonomy" id="47770"/>
    <lineage>
        <taxon>Bacteria</taxon>
        <taxon>Bacillati</taxon>
        <taxon>Bacillota</taxon>
        <taxon>Bacilli</taxon>
        <taxon>Lactobacillales</taxon>
        <taxon>Lactobacillaceae</taxon>
        <taxon>Lactobacillus</taxon>
    </lineage>
</organism>
<comment type="caution">
    <text evidence="2">The sequence shown here is derived from an EMBL/GenBank/DDBJ whole genome shotgun (WGS) entry which is preliminary data.</text>
</comment>
<accession>A0AAW6XIF1</accession>
<protein>
    <submittedName>
        <fullName evidence="2">Uncharacterized protein</fullName>
    </submittedName>
</protein>
<dbReference type="AlphaFoldDB" id="A0AAW6XIF1"/>
<evidence type="ECO:0000256" key="1">
    <source>
        <dbReference type="SAM" id="Phobius"/>
    </source>
</evidence>
<proteinExistence type="predicted"/>
<name>A0AAW6XIF1_9LACO</name>
<evidence type="ECO:0000313" key="3">
    <source>
        <dbReference type="Proteomes" id="UP001230300"/>
    </source>
</evidence>